<keyword evidence="6" id="KW-0472">Membrane</keyword>
<evidence type="ECO:0000256" key="3">
    <source>
        <dbReference type="ARBA" id="ARBA00022475"/>
    </source>
</evidence>
<evidence type="ECO:0000313" key="7">
    <source>
        <dbReference type="EMBL" id="KZE33536.1"/>
    </source>
</evidence>
<evidence type="ECO:0000256" key="2">
    <source>
        <dbReference type="ARBA" id="ARBA00006228"/>
    </source>
</evidence>
<keyword evidence="5" id="KW-1133">Transmembrane helix</keyword>
<dbReference type="Pfam" id="PF01899">
    <property type="entry name" value="MNHE"/>
    <property type="match status" value="1"/>
</dbReference>
<dbReference type="InterPro" id="IPR002758">
    <property type="entry name" value="Cation_antiport_E"/>
</dbReference>
<dbReference type="Proteomes" id="UP000076625">
    <property type="component" value="Unassembled WGS sequence"/>
</dbReference>
<organism evidence="7 8">
    <name type="scientific">Crenobacter luteus</name>
    <dbReference type="NCBI Taxonomy" id="1452487"/>
    <lineage>
        <taxon>Bacteria</taxon>
        <taxon>Pseudomonadati</taxon>
        <taxon>Pseudomonadota</taxon>
        <taxon>Betaproteobacteria</taxon>
        <taxon>Neisseriales</taxon>
        <taxon>Neisseriaceae</taxon>
        <taxon>Crenobacter</taxon>
    </lineage>
</organism>
<evidence type="ECO:0008006" key="9">
    <source>
        <dbReference type="Google" id="ProtNLM"/>
    </source>
</evidence>
<evidence type="ECO:0000313" key="8">
    <source>
        <dbReference type="Proteomes" id="UP000076625"/>
    </source>
</evidence>
<dbReference type="GO" id="GO:0005886">
    <property type="term" value="C:plasma membrane"/>
    <property type="evidence" value="ECO:0007669"/>
    <property type="project" value="UniProtKB-SubCell"/>
</dbReference>
<dbReference type="PANTHER" id="PTHR34584">
    <property type="entry name" value="NA(+)/H(+) ANTIPORTER SUBUNIT E1"/>
    <property type="match status" value="1"/>
</dbReference>
<gene>
    <name evidence="7" type="ORF">AVW16_08345</name>
</gene>
<comment type="caution">
    <text evidence="7">The sequence shown here is derived from an EMBL/GenBank/DDBJ whole genome shotgun (WGS) entry which is preliminary data.</text>
</comment>
<dbReference type="RefSeq" id="WP_066610915.1">
    <property type="nucleotide sequence ID" value="NZ_LQQU01000013.1"/>
</dbReference>
<dbReference type="PANTHER" id="PTHR34584:SF1">
    <property type="entry name" value="NA(+)_H(+) ANTIPORTER SUBUNIT E1"/>
    <property type="match status" value="1"/>
</dbReference>
<dbReference type="STRING" id="1452487.AVW16_08345"/>
<comment type="subcellular location">
    <subcellularLocation>
        <location evidence="1">Cell membrane</location>
        <topology evidence="1">Multi-pass membrane protein</topology>
    </subcellularLocation>
</comment>
<keyword evidence="4" id="KW-0812">Transmembrane</keyword>
<evidence type="ECO:0000256" key="6">
    <source>
        <dbReference type="ARBA" id="ARBA00023136"/>
    </source>
</evidence>
<evidence type="ECO:0000256" key="4">
    <source>
        <dbReference type="ARBA" id="ARBA00022692"/>
    </source>
</evidence>
<dbReference type="GO" id="GO:0008324">
    <property type="term" value="F:monoatomic cation transmembrane transporter activity"/>
    <property type="evidence" value="ECO:0007669"/>
    <property type="project" value="InterPro"/>
</dbReference>
<evidence type="ECO:0000256" key="1">
    <source>
        <dbReference type="ARBA" id="ARBA00004651"/>
    </source>
</evidence>
<protein>
    <recommendedName>
        <fullName evidence="9">Sodium:proton antiporter</fullName>
    </recommendedName>
</protein>
<accession>A0A163CZB5</accession>
<name>A0A163CZB5_9NEIS</name>
<sequence>MTKPQAALVLACRFLVAVSLSGVQTSWLILFRAARLRPGFVDYRCAPLSETGMVVLACLVTLTPGTTAVELDTASGRLRLHLLDTGDVAGTLDGIRRRFEAPLRRLWGRR</sequence>
<keyword evidence="3" id="KW-1003">Cell membrane</keyword>
<proteinExistence type="inferred from homology"/>
<dbReference type="EMBL" id="LQQU01000013">
    <property type="protein sequence ID" value="KZE33536.1"/>
    <property type="molecule type" value="Genomic_DNA"/>
</dbReference>
<comment type="similarity">
    <text evidence="2">Belongs to the CPA3 antiporters (TC 2.A.63) subunit E family.</text>
</comment>
<evidence type="ECO:0000256" key="5">
    <source>
        <dbReference type="ARBA" id="ARBA00022989"/>
    </source>
</evidence>
<keyword evidence="8" id="KW-1185">Reference proteome</keyword>
<reference evidence="8" key="1">
    <citation type="submission" date="2016-01" db="EMBL/GenBank/DDBJ databases">
        <title>Draft genome of Chromobacterium sp. F49.</title>
        <authorList>
            <person name="Hong K.W."/>
        </authorList>
    </citation>
    <scope>NUCLEOTIDE SEQUENCE [LARGE SCALE GENOMIC DNA]</scope>
    <source>
        <strain evidence="8">CN10</strain>
    </source>
</reference>
<dbReference type="AlphaFoldDB" id="A0A163CZB5"/>